<evidence type="ECO:0000256" key="1">
    <source>
        <dbReference type="SAM" id="MobiDB-lite"/>
    </source>
</evidence>
<dbReference type="OrthoDB" id="5431248at2759"/>
<reference evidence="2 3" key="1">
    <citation type="journal article" date="2018" name="BMC Genomics">
        <title>Genomic evidence for intraspecific hybridization in a clonal and extremely halotolerant yeast.</title>
        <authorList>
            <person name="Gostincar C."/>
            <person name="Stajich J.E."/>
            <person name="Zupancic J."/>
            <person name="Zalar P."/>
            <person name="Gunde-Cimerman N."/>
        </authorList>
    </citation>
    <scope>NUCLEOTIDE SEQUENCE [LARGE SCALE GENOMIC DNA]</scope>
    <source>
        <strain evidence="2 3">EXF-2682</strain>
    </source>
</reference>
<dbReference type="AlphaFoldDB" id="A0A3M7EI54"/>
<comment type="caution">
    <text evidence="2">The sequence shown here is derived from an EMBL/GenBank/DDBJ whole genome shotgun (WGS) entry which is preliminary data.</text>
</comment>
<feature type="region of interest" description="Disordered" evidence="1">
    <location>
        <begin position="22"/>
        <end position="131"/>
    </location>
</feature>
<evidence type="ECO:0000313" key="2">
    <source>
        <dbReference type="EMBL" id="RMY76262.1"/>
    </source>
</evidence>
<organism evidence="2 3">
    <name type="scientific">Hortaea werneckii</name>
    <name type="common">Black yeast</name>
    <name type="synonym">Cladosporium werneckii</name>
    <dbReference type="NCBI Taxonomy" id="91943"/>
    <lineage>
        <taxon>Eukaryota</taxon>
        <taxon>Fungi</taxon>
        <taxon>Dikarya</taxon>
        <taxon>Ascomycota</taxon>
        <taxon>Pezizomycotina</taxon>
        <taxon>Dothideomycetes</taxon>
        <taxon>Dothideomycetidae</taxon>
        <taxon>Mycosphaerellales</taxon>
        <taxon>Teratosphaeriaceae</taxon>
        <taxon>Hortaea</taxon>
    </lineage>
</organism>
<dbReference type="EMBL" id="QWIP01000042">
    <property type="protein sequence ID" value="RMY76262.1"/>
    <property type="molecule type" value="Genomic_DNA"/>
</dbReference>
<accession>A0A3M7EI54</accession>
<evidence type="ECO:0000313" key="3">
    <source>
        <dbReference type="Proteomes" id="UP000269276"/>
    </source>
</evidence>
<feature type="compositionally biased region" description="Basic and acidic residues" evidence="1">
    <location>
        <begin position="29"/>
        <end position="44"/>
    </location>
</feature>
<name>A0A3M7EI54_HORWE</name>
<dbReference type="Proteomes" id="UP000269276">
    <property type="component" value="Unassembled WGS sequence"/>
</dbReference>
<proteinExistence type="predicted"/>
<sequence length="131" mass="14587">MNLTLLDISILYNHFKMGLFNRSDSSSDAGKEREDRGGAMHSIKEALGVRGKDEPAPDAAMKWGISPDKYPPPVYSKPEEEYTPEERAERQKQREKGVDPDLKAHMDRTLKGEGGFWTKFAGTTMGGGTIK</sequence>
<dbReference type="VEuPathDB" id="FungiDB:BTJ68_06313"/>
<protein>
    <submittedName>
        <fullName evidence="2">Uncharacterized protein</fullName>
    </submittedName>
</protein>
<gene>
    <name evidence="2" type="ORF">D0863_02079</name>
</gene>
<feature type="compositionally biased region" description="Basic and acidic residues" evidence="1">
    <location>
        <begin position="77"/>
        <end position="111"/>
    </location>
</feature>